<organism evidence="1 2">
    <name type="scientific">Methanococcoides seepicolus</name>
    <dbReference type="NCBI Taxonomy" id="2828780"/>
    <lineage>
        <taxon>Archaea</taxon>
        <taxon>Methanobacteriati</taxon>
        <taxon>Methanobacteriota</taxon>
        <taxon>Stenosarchaea group</taxon>
        <taxon>Methanomicrobia</taxon>
        <taxon>Methanosarcinales</taxon>
        <taxon>Methanosarcinaceae</taxon>
        <taxon>Methanococcoides</taxon>
    </lineage>
</organism>
<protein>
    <submittedName>
        <fullName evidence="1">Uncharacterized protein</fullName>
    </submittedName>
</protein>
<reference evidence="1" key="2">
    <citation type="submission" date="2021-04" db="EMBL/GenBank/DDBJ databases">
        <authorList>
            <person name="Dong X."/>
        </authorList>
    </citation>
    <scope>NUCLEOTIDE SEQUENCE</scope>
    <source>
        <strain evidence="1">LLY</strain>
    </source>
</reference>
<comment type="caution">
    <text evidence="1">The sequence shown here is derived from an EMBL/GenBank/DDBJ whole genome shotgun (WGS) entry which is preliminary data.</text>
</comment>
<reference evidence="1" key="1">
    <citation type="journal article" date="2021" name="mSystems">
        <title>Bacteria and Archaea Synergistically Convert Glycine Betaine to Biogenic Methane in the Formosa Cold Seep of the South China Sea.</title>
        <authorList>
            <person name="Li L."/>
            <person name="Zhang W."/>
            <person name="Zhang S."/>
            <person name="Song L."/>
            <person name="Sun Q."/>
            <person name="Zhang H."/>
            <person name="Xiang H."/>
            <person name="Dong X."/>
        </authorList>
    </citation>
    <scope>NUCLEOTIDE SEQUENCE</scope>
    <source>
        <strain evidence="1">LLY</strain>
    </source>
</reference>
<accession>A0A9E4ZKE4</accession>
<proteinExistence type="predicted"/>
<dbReference type="AlphaFoldDB" id="A0A9E4ZKE4"/>
<feature type="non-terminal residue" evidence="1">
    <location>
        <position position="69"/>
    </location>
</feature>
<dbReference type="Proteomes" id="UP001056766">
    <property type="component" value="Unassembled WGS sequence"/>
</dbReference>
<evidence type="ECO:0000313" key="2">
    <source>
        <dbReference type="Proteomes" id="UP001056766"/>
    </source>
</evidence>
<keyword evidence="2" id="KW-1185">Reference proteome</keyword>
<name>A0A9E4ZKE4_9EURY</name>
<gene>
    <name evidence="1" type="ORF">KDK67_14150</name>
</gene>
<sequence>MIMLALSPVVSADEQVTKITYIAYSDAYSENEALEIASQTNDYSDLIEYTFIAYANSTYGASEQLLAAA</sequence>
<dbReference type="EMBL" id="JAGSOI010000150">
    <property type="protein sequence ID" value="MCM1988094.1"/>
    <property type="molecule type" value="Genomic_DNA"/>
</dbReference>
<evidence type="ECO:0000313" key="1">
    <source>
        <dbReference type="EMBL" id="MCM1988094.1"/>
    </source>
</evidence>